<feature type="region of interest" description="Disordered" evidence="1">
    <location>
        <begin position="85"/>
        <end position="176"/>
    </location>
</feature>
<gene>
    <name evidence="2" type="ORF">IWW36_004575</name>
</gene>
<feature type="compositionally biased region" description="Basic and acidic residues" evidence="1">
    <location>
        <begin position="100"/>
        <end position="110"/>
    </location>
</feature>
<feature type="compositionally biased region" description="Low complexity" evidence="1">
    <location>
        <begin position="202"/>
        <end position="231"/>
    </location>
</feature>
<accession>A0A9W8IBW5</accession>
<feature type="region of interest" description="Disordered" evidence="1">
    <location>
        <begin position="191"/>
        <end position="233"/>
    </location>
</feature>
<sequence>LTETLSDLADQLCIWASVDDMFSLAPGNSVSGSATSEYMEKSGDLAAAFVGSSVVGQFTERLCDIVEELRVQCGWVPHEENFEKETAVDNKRRKSTPRKIAADQSERSEVIVHQSKRRSQTMSGRKLARHLEELIGGKKRRQHFGTSSSSSNAANANDDSSVTSGDNVTSQRRRSTQLKLPLQLIRQLKSEVVSTTRPASLSRSRTINTRSNSSSGSIRRGNRNNNNINRTFSASKISTVNNCVRSQAPARRQPIPEFPDLSSSPSISGRVNELHLVPENPSKKRQRTQDPVPASSSPPTFMSSIPAANTFIYDSDDSDGQAENSPLFILSQNRQQQQLFQEPSSAVTTDCLHGQGSHRVLRFSGHEEH</sequence>
<feature type="compositionally biased region" description="Low complexity" evidence="1">
    <location>
        <begin position="147"/>
        <end position="161"/>
    </location>
</feature>
<keyword evidence="3" id="KW-1185">Reference proteome</keyword>
<feature type="region of interest" description="Disordered" evidence="1">
    <location>
        <begin position="247"/>
        <end position="303"/>
    </location>
</feature>
<dbReference type="Proteomes" id="UP001139887">
    <property type="component" value="Unassembled WGS sequence"/>
</dbReference>
<reference evidence="2" key="1">
    <citation type="submission" date="2022-07" db="EMBL/GenBank/DDBJ databases">
        <title>Phylogenomic reconstructions and comparative analyses of Kickxellomycotina fungi.</title>
        <authorList>
            <person name="Reynolds N.K."/>
            <person name="Stajich J.E."/>
            <person name="Barry K."/>
            <person name="Grigoriev I.V."/>
            <person name="Crous P."/>
            <person name="Smith M.E."/>
        </authorList>
    </citation>
    <scope>NUCLEOTIDE SEQUENCE</scope>
    <source>
        <strain evidence="2">NRRL 1566</strain>
    </source>
</reference>
<feature type="compositionally biased region" description="Polar residues" evidence="1">
    <location>
        <begin position="192"/>
        <end position="201"/>
    </location>
</feature>
<evidence type="ECO:0000313" key="3">
    <source>
        <dbReference type="Proteomes" id="UP001139887"/>
    </source>
</evidence>
<comment type="caution">
    <text evidence="2">The sequence shown here is derived from an EMBL/GenBank/DDBJ whole genome shotgun (WGS) entry which is preliminary data.</text>
</comment>
<proteinExistence type="predicted"/>
<dbReference type="EMBL" id="JANBUW010000665">
    <property type="protein sequence ID" value="KAJ2845943.1"/>
    <property type="molecule type" value="Genomic_DNA"/>
</dbReference>
<dbReference type="OrthoDB" id="5562277at2759"/>
<feature type="non-terminal residue" evidence="2">
    <location>
        <position position="1"/>
    </location>
</feature>
<protein>
    <submittedName>
        <fullName evidence="2">Uncharacterized protein</fullName>
    </submittedName>
</protein>
<organism evidence="2 3">
    <name type="scientific">Coemansia brasiliensis</name>
    <dbReference type="NCBI Taxonomy" id="2650707"/>
    <lineage>
        <taxon>Eukaryota</taxon>
        <taxon>Fungi</taxon>
        <taxon>Fungi incertae sedis</taxon>
        <taxon>Zoopagomycota</taxon>
        <taxon>Kickxellomycotina</taxon>
        <taxon>Kickxellomycetes</taxon>
        <taxon>Kickxellales</taxon>
        <taxon>Kickxellaceae</taxon>
        <taxon>Coemansia</taxon>
    </lineage>
</organism>
<evidence type="ECO:0000256" key="1">
    <source>
        <dbReference type="SAM" id="MobiDB-lite"/>
    </source>
</evidence>
<evidence type="ECO:0000313" key="2">
    <source>
        <dbReference type="EMBL" id="KAJ2845943.1"/>
    </source>
</evidence>
<name>A0A9W8IBW5_9FUNG</name>
<dbReference type="AlphaFoldDB" id="A0A9W8IBW5"/>
<feature type="compositionally biased region" description="Polar residues" evidence="1">
    <location>
        <begin position="294"/>
        <end position="303"/>
    </location>
</feature>